<feature type="chain" id="PRO_5045477248" evidence="2">
    <location>
        <begin position="28"/>
        <end position="276"/>
    </location>
</feature>
<evidence type="ECO:0000256" key="1">
    <source>
        <dbReference type="SAM" id="MobiDB-lite"/>
    </source>
</evidence>
<gene>
    <name evidence="3" type="ORF">WJX75_008801</name>
</gene>
<name>A0ABR2YCI3_9CHLO</name>
<sequence length="276" mass="28125">MNYVHLKQRVGLTLCLLSGFLLFGASAQQTIEVTAPDGHLTGLSLPEVIKAATAAISVIKNVTEVKIDDIIAETVAKAHLPISATPALKSTMPHLATTHPAVTSSNPAPLTSNTPAPSSTPAATTGAPSTTPATSCSLNATLTFASAADANVAFTGPSGPFALQDWFYDIDLNTTSDGGVFFPRAIYEQLGSAVVGVTPPGGVRLCGLALSSYSVLGNATITGSTVNGAVPTPATAMLPAYPGVLIVSVDATWQAVTNITITTAGLRGVSLWGLYY</sequence>
<reference evidence="3 4" key="1">
    <citation type="journal article" date="2024" name="Nat. Commun.">
        <title>Phylogenomics reveals the evolutionary origins of lichenization in chlorophyte algae.</title>
        <authorList>
            <person name="Puginier C."/>
            <person name="Libourel C."/>
            <person name="Otte J."/>
            <person name="Skaloud P."/>
            <person name="Haon M."/>
            <person name="Grisel S."/>
            <person name="Petersen M."/>
            <person name="Berrin J.G."/>
            <person name="Delaux P.M."/>
            <person name="Dal Grande F."/>
            <person name="Keller J."/>
        </authorList>
    </citation>
    <scope>NUCLEOTIDE SEQUENCE [LARGE SCALE GENOMIC DNA]</scope>
    <source>
        <strain evidence="3 4">SAG 216-7</strain>
    </source>
</reference>
<proteinExistence type="predicted"/>
<dbReference type="EMBL" id="JALJOT010000016">
    <property type="protein sequence ID" value="KAK9902237.1"/>
    <property type="molecule type" value="Genomic_DNA"/>
</dbReference>
<feature type="compositionally biased region" description="Low complexity" evidence="1">
    <location>
        <begin position="107"/>
        <end position="132"/>
    </location>
</feature>
<accession>A0ABR2YCI3</accession>
<feature type="region of interest" description="Disordered" evidence="1">
    <location>
        <begin position="97"/>
        <end position="132"/>
    </location>
</feature>
<evidence type="ECO:0000256" key="2">
    <source>
        <dbReference type="SAM" id="SignalP"/>
    </source>
</evidence>
<organism evidence="3 4">
    <name type="scientific">Coccomyxa subellipsoidea</name>
    <dbReference type="NCBI Taxonomy" id="248742"/>
    <lineage>
        <taxon>Eukaryota</taxon>
        <taxon>Viridiplantae</taxon>
        <taxon>Chlorophyta</taxon>
        <taxon>core chlorophytes</taxon>
        <taxon>Trebouxiophyceae</taxon>
        <taxon>Trebouxiophyceae incertae sedis</taxon>
        <taxon>Coccomyxaceae</taxon>
        <taxon>Coccomyxa</taxon>
    </lineage>
</organism>
<evidence type="ECO:0000313" key="4">
    <source>
        <dbReference type="Proteomes" id="UP001491310"/>
    </source>
</evidence>
<feature type="signal peptide" evidence="2">
    <location>
        <begin position="1"/>
        <end position="27"/>
    </location>
</feature>
<dbReference type="Proteomes" id="UP001491310">
    <property type="component" value="Unassembled WGS sequence"/>
</dbReference>
<protein>
    <submittedName>
        <fullName evidence="3">Uncharacterized protein</fullName>
    </submittedName>
</protein>
<keyword evidence="4" id="KW-1185">Reference proteome</keyword>
<evidence type="ECO:0000313" key="3">
    <source>
        <dbReference type="EMBL" id="KAK9902237.1"/>
    </source>
</evidence>
<keyword evidence="2" id="KW-0732">Signal</keyword>
<comment type="caution">
    <text evidence="3">The sequence shown here is derived from an EMBL/GenBank/DDBJ whole genome shotgun (WGS) entry which is preliminary data.</text>
</comment>